<keyword evidence="5" id="KW-1185">Reference proteome</keyword>
<dbReference type="GO" id="GO:0005829">
    <property type="term" value="C:cytosol"/>
    <property type="evidence" value="ECO:0007669"/>
    <property type="project" value="TreeGrafter"/>
</dbReference>
<dbReference type="OrthoDB" id="295029at2759"/>
<feature type="region of interest" description="Disordered" evidence="3">
    <location>
        <begin position="910"/>
        <end position="934"/>
    </location>
</feature>
<feature type="compositionally biased region" description="Polar residues" evidence="3">
    <location>
        <begin position="140"/>
        <end position="155"/>
    </location>
</feature>
<feature type="compositionally biased region" description="Acidic residues" evidence="3">
    <location>
        <begin position="856"/>
        <end position="866"/>
    </location>
</feature>
<dbReference type="GeneID" id="30031753"/>
<evidence type="ECO:0000313" key="4">
    <source>
        <dbReference type="EMBL" id="OBA22436.1"/>
    </source>
</evidence>
<dbReference type="Pfam" id="PF04499">
    <property type="entry name" value="SAPS"/>
    <property type="match status" value="1"/>
</dbReference>
<comment type="caution">
    <text evidence="4">The sequence shown here is derived from an EMBL/GenBank/DDBJ whole genome shotgun (WGS) entry which is preliminary data.</text>
</comment>
<feature type="compositionally biased region" description="Acidic residues" evidence="3">
    <location>
        <begin position="159"/>
        <end position="168"/>
    </location>
</feature>
<name>A0A1A0HEL0_9ASCO</name>
<feature type="region of interest" description="Disordered" evidence="3">
    <location>
        <begin position="835"/>
        <end position="873"/>
    </location>
</feature>
<dbReference type="PANTHER" id="PTHR12634">
    <property type="entry name" value="SIT4 YEAST -ASSOCIATING PROTEIN-RELATED"/>
    <property type="match status" value="1"/>
</dbReference>
<evidence type="ECO:0000313" key="5">
    <source>
        <dbReference type="Proteomes" id="UP000092555"/>
    </source>
</evidence>
<dbReference type="InterPro" id="IPR007587">
    <property type="entry name" value="SAPS"/>
</dbReference>
<feature type="compositionally biased region" description="Basic and acidic residues" evidence="3">
    <location>
        <begin position="840"/>
        <end position="855"/>
    </location>
</feature>
<dbReference type="GO" id="GO:0019903">
    <property type="term" value="F:protein phosphatase binding"/>
    <property type="evidence" value="ECO:0007669"/>
    <property type="project" value="InterPro"/>
</dbReference>
<feature type="region of interest" description="Disordered" evidence="3">
    <location>
        <begin position="138"/>
        <end position="180"/>
    </location>
</feature>
<comment type="similarity">
    <text evidence="1">Belongs to the SAPS family.</text>
</comment>
<feature type="compositionally biased region" description="Low complexity" evidence="3">
    <location>
        <begin position="80"/>
        <end position="94"/>
    </location>
</feature>
<accession>A0A1A0HEL0</accession>
<sequence length="934" mass="104272">MSFWPFSNPYGSSSQLQKFLDQATDLAAVTAEHLLDDKVLQQELLDELKSISSKSLRGKNLLFVQLLLQETQSKQLAAGNTSDNSSMTSSNADSNGGGSLSKTAREQKLLELLLQPHILHGLLDYIVLSVDFFYEAGRNPQENGNTKTTESTGSKTLYGEEEEVEEEEGQKSAPKLGEEEPRTEKLQRYILCSAEILSTDLWVISNRIIETPSLMGKLWQVISLPNLYESSPALAYLIQILGHLMDLNCIELINFIRKQETLVDMFLDKVDIPILMDFFLKIIQTDKADSPTGILAVLLRQQMIPKLMDILRPPQTQDGSVSQDFDILFRQTAATEFIKALVTISSNPTLAVDLDMNIGPNQLTRELASPQIISIMINEIMLRPIQTKNGSLVNKHGISNCVSILIELIRKNNSDYDTNCGSYTQNTQGEDGAGEINLYSMYLWLKDLDQNPPGPRDPVYLGDLLRMFSDGLPAFMSLMGSEPEPMSLGRGVLGLTKFKIAELIAELLHCSNMVLLNSSKIAFLVGTRDKIRALQVDNIQTALTESITEDSDTTLQPHATHTSHLTDAFDEISLDPPVHEENVAKQKFLEAFENADADYKHRSSVGAYSFEDTEDEEPSVSSENPFVCEERNISFKAKPCVGDYFKIKLIDLHMLQSIVEQLTRYPWHNFFHNVVFDLIQQVFNGKLNSYNSFLIVELFEKCHITDVIVDAFKDVKAPRPGYMGHLVLISEEVVKFASLYKPSLISPIIVDALGSKSWEWFVSDVLLKTRELYNVVLGTDPDYMNEDDVEAGVGNGLGADSSTVHMDQEKNLDLRTNGAIILGDSSNHDEFVSLTPGNHGDIDEAHTDNVESGHEEDVEDIDDENEQGPGRILDVPIKSMSPTVQLENKDMLYEGFEGDKVTLGSDKCLEDLSGSSSSDEEDENQLYRVPRHKS</sequence>
<reference evidence="4 5" key="1">
    <citation type="submission" date="2016-05" db="EMBL/GenBank/DDBJ databases">
        <title>Comparative genomics of biotechnologically important yeasts.</title>
        <authorList>
            <consortium name="DOE Joint Genome Institute"/>
            <person name="Riley R."/>
            <person name="Haridas S."/>
            <person name="Wolfe K.H."/>
            <person name="Lopes M.R."/>
            <person name="Hittinger C.T."/>
            <person name="Goker M."/>
            <person name="Salamov A."/>
            <person name="Wisecaver J."/>
            <person name="Long T.M."/>
            <person name="Aerts A.L."/>
            <person name="Barry K."/>
            <person name="Choi C."/>
            <person name="Clum A."/>
            <person name="Coughlan A.Y."/>
            <person name="Deshpande S."/>
            <person name="Douglass A.P."/>
            <person name="Hanson S.J."/>
            <person name="Klenk H.-P."/>
            <person name="LaButti K."/>
            <person name="Lapidus A."/>
            <person name="Lindquist E."/>
            <person name="Lipzen A."/>
            <person name="Meier-kolthoff J.P."/>
            <person name="Ohm R.A."/>
            <person name="Otillar R.P."/>
            <person name="Pangilinan J."/>
            <person name="Peng Y."/>
            <person name="Rokas A."/>
            <person name="Rosa C.A."/>
            <person name="Scheuner C."/>
            <person name="Sibirny A.A."/>
            <person name="Slot J.C."/>
            <person name="Stielow J.B."/>
            <person name="Sun H."/>
            <person name="Kurtzman C.P."/>
            <person name="Blackwell M."/>
            <person name="Grigoriev I.V."/>
            <person name="Jeffries T.W."/>
        </authorList>
    </citation>
    <scope>NUCLEOTIDE SEQUENCE [LARGE SCALE GENOMIC DNA]</scope>
    <source>
        <strain evidence="4 5">NRRL YB-4993</strain>
    </source>
</reference>
<dbReference type="GO" id="GO:0005634">
    <property type="term" value="C:nucleus"/>
    <property type="evidence" value="ECO:0007669"/>
    <property type="project" value="TreeGrafter"/>
</dbReference>
<dbReference type="PANTHER" id="PTHR12634:SF8">
    <property type="entry name" value="FIERY MOUNTAIN, ISOFORM D"/>
    <property type="match status" value="1"/>
</dbReference>
<dbReference type="EMBL" id="LXTC01000002">
    <property type="protein sequence ID" value="OBA22436.1"/>
    <property type="molecule type" value="Genomic_DNA"/>
</dbReference>
<protein>
    <submittedName>
        <fullName evidence="4">SAPS-domain-containing protein</fullName>
    </submittedName>
</protein>
<evidence type="ECO:0000256" key="1">
    <source>
        <dbReference type="ARBA" id="ARBA00006180"/>
    </source>
</evidence>
<feature type="region of interest" description="Disordered" evidence="3">
    <location>
        <begin position="76"/>
        <end position="101"/>
    </location>
</feature>
<organism evidence="4 5">
    <name type="scientific">Metschnikowia bicuspidata var. bicuspidata NRRL YB-4993</name>
    <dbReference type="NCBI Taxonomy" id="869754"/>
    <lineage>
        <taxon>Eukaryota</taxon>
        <taxon>Fungi</taxon>
        <taxon>Dikarya</taxon>
        <taxon>Ascomycota</taxon>
        <taxon>Saccharomycotina</taxon>
        <taxon>Pichiomycetes</taxon>
        <taxon>Metschnikowiaceae</taxon>
        <taxon>Metschnikowia</taxon>
    </lineage>
</organism>
<proteinExistence type="inferred from homology"/>
<dbReference type="AlphaFoldDB" id="A0A1A0HEL0"/>
<gene>
    <name evidence="4" type="ORF">METBIDRAFT_77831</name>
</gene>
<evidence type="ECO:0000256" key="3">
    <source>
        <dbReference type="SAM" id="MobiDB-lite"/>
    </source>
</evidence>
<keyword evidence="2" id="KW-0131">Cell cycle</keyword>
<dbReference type="STRING" id="869754.A0A1A0HEL0"/>
<dbReference type="RefSeq" id="XP_018712932.1">
    <property type="nucleotide sequence ID" value="XM_018858777.1"/>
</dbReference>
<dbReference type="GO" id="GO:0019888">
    <property type="term" value="F:protein phosphatase regulator activity"/>
    <property type="evidence" value="ECO:0007669"/>
    <property type="project" value="TreeGrafter"/>
</dbReference>
<evidence type="ECO:0000256" key="2">
    <source>
        <dbReference type="ARBA" id="ARBA00023306"/>
    </source>
</evidence>
<dbReference type="Proteomes" id="UP000092555">
    <property type="component" value="Unassembled WGS sequence"/>
</dbReference>